<keyword evidence="2" id="KW-0540">Nuclease</keyword>
<dbReference type="Pfam" id="PF12705">
    <property type="entry name" value="PDDEXK_1"/>
    <property type="match status" value="1"/>
</dbReference>
<dbReference type="RefSeq" id="WP_286336645.1">
    <property type="nucleotide sequence ID" value="NZ_AP027370.1"/>
</dbReference>
<accession>A0ABN6WWX5</accession>
<organism evidence="2 3">
    <name type="scientific">Hydrogenimonas cancrithermarum</name>
    <dbReference type="NCBI Taxonomy" id="2993563"/>
    <lineage>
        <taxon>Bacteria</taxon>
        <taxon>Pseudomonadati</taxon>
        <taxon>Campylobacterota</taxon>
        <taxon>Epsilonproteobacteria</taxon>
        <taxon>Campylobacterales</taxon>
        <taxon>Hydrogenimonadaceae</taxon>
        <taxon>Hydrogenimonas</taxon>
    </lineage>
</organism>
<name>A0ABN6WWX5_9BACT</name>
<evidence type="ECO:0000313" key="2">
    <source>
        <dbReference type="EMBL" id="BDY13701.1"/>
    </source>
</evidence>
<dbReference type="GO" id="GO:0004527">
    <property type="term" value="F:exonuclease activity"/>
    <property type="evidence" value="ECO:0007669"/>
    <property type="project" value="UniProtKB-KW"/>
</dbReference>
<dbReference type="InterPro" id="IPR038726">
    <property type="entry name" value="PDDEXK_AddAB-type"/>
</dbReference>
<sequence length="760" mass="88758">MKCLVFSTHRQIRDYVAEHDNTILPKLYTIDEFLKRCVVVPERVFVDEATRVLYLYRAIEGVDIGKLGFEKSFLSFVQNSTFIFRFFEELFAERVTLDAIRMADTYADFEDHLRLLEEIYSRYRALLESEGMADRITIGDYRLGERFLEQFERIDLYVEGYLSRFEIGVLEKITTPLRLHFVSTPFNAKLIDRLGIEERLPVDYRFELDWQRRKIANRAPLPRLKRERIDVAAFEERINQAAFVLKQVDRFIEDGAVPDRVAVIVPDEGFAEYLKLFDVAKNFNYAMGTPFVQSGYYRKLADLYDALTDAKASAKAKMAGSVIAEKFAKVDGFDSFLEFLQTVPATPREMEAIDEAMFMFKRFAPLLRHEKPLHLLHSWLQRIEGLQIDDVGGGRVTVMGVLESRGKRFDGVVIVDFNEEVVPKVSEKDLFLNSAIRKHAGMPTRKEKENLQKNYYYRLLQNSERAAICYVKNEEKLPSRFLLELGLEEAETEDVRYRSIIAPQSEPPVRYDAAIRAENLFLSRPKLTPSRLKDYLVCPRRFYYKYLQGIKVEAEEEEPNIGTLIHEALEKGAREKERFDSWQSYHAFVMDALYKRAASPLQRFEISLEWEPKLRAFCEADFEALKGFEQVRLEAWCPVTYGGFELSSRIDRVDLGERVVRLIDYKTTCSIDKTVEDENDFQLLFYRLWAESVYPNRRIETLYWDICGSKVVTVDTAPQKERLEEILTAMKQENRIEYAMTDEVKACRYCDYKTACGRDG</sequence>
<keyword evidence="3" id="KW-1185">Reference proteome</keyword>
<dbReference type="Gene3D" id="3.90.320.10">
    <property type="match status" value="1"/>
</dbReference>
<gene>
    <name evidence="2" type="ORF">HCR_20130</name>
</gene>
<proteinExistence type="predicted"/>
<protein>
    <submittedName>
        <fullName evidence="2">Exonuclease</fullName>
    </submittedName>
</protein>
<dbReference type="InterPro" id="IPR027417">
    <property type="entry name" value="P-loop_NTPase"/>
</dbReference>
<dbReference type="InterPro" id="IPR011604">
    <property type="entry name" value="PDDEXK-like_dom_sf"/>
</dbReference>
<dbReference type="Proteomes" id="UP001321445">
    <property type="component" value="Chromosome"/>
</dbReference>
<reference evidence="2 3" key="1">
    <citation type="submission" date="2023-03" db="EMBL/GenBank/DDBJ databases">
        <title>Description of Hydrogenimonas sp. ISO32.</title>
        <authorList>
            <person name="Mino S."/>
            <person name="Fukazawa S."/>
            <person name="Sawabe T."/>
        </authorList>
    </citation>
    <scope>NUCLEOTIDE SEQUENCE [LARGE SCALE GENOMIC DNA]</scope>
    <source>
        <strain evidence="2 3">ISO32</strain>
    </source>
</reference>
<feature type="domain" description="PD-(D/E)XK endonuclease-like" evidence="1">
    <location>
        <begin position="527"/>
        <end position="756"/>
    </location>
</feature>
<keyword evidence="2" id="KW-0378">Hydrolase</keyword>
<evidence type="ECO:0000259" key="1">
    <source>
        <dbReference type="Pfam" id="PF12705"/>
    </source>
</evidence>
<dbReference type="SUPFAM" id="SSF52540">
    <property type="entry name" value="P-loop containing nucleoside triphosphate hydrolases"/>
    <property type="match status" value="1"/>
</dbReference>
<keyword evidence="2" id="KW-0269">Exonuclease</keyword>
<dbReference type="EMBL" id="AP027370">
    <property type="protein sequence ID" value="BDY13701.1"/>
    <property type="molecule type" value="Genomic_DNA"/>
</dbReference>
<evidence type="ECO:0000313" key="3">
    <source>
        <dbReference type="Proteomes" id="UP001321445"/>
    </source>
</evidence>